<evidence type="ECO:0000313" key="1">
    <source>
        <dbReference type="EMBL" id="CCO25302.1"/>
    </source>
</evidence>
<dbReference type="HOGENOM" id="CLU_3198946_0_0_7"/>
<dbReference type="AlphaFoldDB" id="L0RGE4"/>
<accession>L0RGE4</accession>
<evidence type="ECO:0000313" key="2">
    <source>
        <dbReference type="Proteomes" id="UP000010808"/>
    </source>
</evidence>
<gene>
    <name evidence="1" type="ORF">DESAM_23035</name>
</gene>
<reference evidence="1 2" key="1">
    <citation type="submission" date="2012-10" db="EMBL/GenBank/DDBJ databases">
        <authorList>
            <person name="Genoscope - CEA"/>
        </authorList>
    </citation>
    <scope>NUCLEOTIDE SEQUENCE [LARGE SCALE GENOMIC DNA]</scope>
    <source>
        <strain evidence="2">AM13 / DSM 14728</strain>
    </source>
</reference>
<organism evidence="1 2">
    <name type="scientific">Maridesulfovibrio hydrothermalis AM13 = DSM 14728</name>
    <dbReference type="NCBI Taxonomy" id="1121451"/>
    <lineage>
        <taxon>Bacteria</taxon>
        <taxon>Pseudomonadati</taxon>
        <taxon>Thermodesulfobacteriota</taxon>
        <taxon>Desulfovibrionia</taxon>
        <taxon>Desulfovibrionales</taxon>
        <taxon>Desulfovibrionaceae</taxon>
        <taxon>Maridesulfovibrio</taxon>
    </lineage>
</organism>
<proteinExistence type="predicted"/>
<dbReference type="EMBL" id="FO203522">
    <property type="protein sequence ID" value="CCO25302.1"/>
    <property type="molecule type" value="Genomic_DNA"/>
</dbReference>
<dbReference type="KEGG" id="dhy:DESAM_23035"/>
<protein>
    <submittedName>
        <fullName evidence="1">Uncharacterized protein</fullName>
    </submittedName>
</protein>
<dbReference type="Proteomes" id="UP000010808">
    <property type="component" value="Chromosome"/>
</dbReference>
<name>L0RGE4_9BACT</name>
<keyword evidence="2" id="KW-1185">Reference proteome</keyword>
<sequence>MQHHIKPIKKDNQKVHTILKHYNSIKYNIAIFPLKQSVFIRIYDL</sequence>